<dbReference type="InterPro" id="IPR018834">
    <property type="entry name" value="DNA/RNA-bd_Est1-type"/>
</dbReference>
<dbReference type="PANTHER" id="PTHR15696">
    <property type="entry name" value="SMG-7 SUPPRESSOR WITH MORPHOLOGICAL EFFECT ON GENITALIA PROTEIN 7"/>
    <property type="match status" value="1"/>
</dbReference>
<feature type="compositionally biased region" description="Polar residues" evidence="1">
    <location>
        <begin position="89"/>
        <end position="100"/>
    </location>
</feature>
<feature type="domain" description="PIN" evidence="2">
    <location>
        <begin position="783"/>
        <end position="929"/>
    </location>
</feature>
<accession>A0A9N8ZYT6</accession>
<evidence type="ECO:0000256" key="1">
    <source>
        <dbReference type="SAM" id="MobiDB-lite"/>
    </source>
</evidence>
<dbReference type="Gene3D" id="3.40.50.1010">
    <property type="entry name" value="5'-nuclease"/>
    <property type="match status" value="1"/>
</dbReference>
<dbReference type="AlphaFoldDB" id="A0A9N8ZYT6"/>
<dbReference type="CDD" id="cd09880">
    <property type="entry name" value="PIN_Smg5-6-like"/>
    <property type="match status" value="1"/>
</dbReference>
<comment type="caution">
    <text evidence="3">The sequence shown here is derived from an EMBL/GenBank/DDBJ whole genome shotgun (WGS) entry which is preliminary data.</text>
</comment>
<dbReference type="SUPFAM" id="SSF88723">
    <property type="entry name" value="PIN domain-like"/>
    <property type="match status" value="1"/>
</dbReference>
<dbReference type="GO" id="GO:0070034">
    <property type="term" value="F:telomerase RNA binding"/>
    <property type="evidence" value="ECO:0007669"/>
    <property type="project" value="TreeGrafter"/>
</dbReference>
<evidence type="ECO:0000259" key="2">
    <source>
        <dbReference type="SMART" id="SM00670"/>
    </source>
</evidence>
<dbReference type="Pfam" id="PF10373">
    <property type="entry name" value="EST1_DNA_bind"/>
    <property type="match status" value="1"/>
</dbReference>
<feature type="region of interest" description="Disordered" evidence="1">
    <location>
        <begin position="422"/>
        <end position="443"/>
    </location>
</feature>
<dbReference type="SUPFAM" id="SSF48452">
    <property type="entry name" value="TPR-like"/>
    <property type="match status" value="1"/>
</dbReference>
<dbReference type="GO" id="GO:0000184">
    <property type="term" value="P:nuclear-transcribed mRNA catabolic process, nonsense-mediated decay"/>
    <property type="evidence" value="ECO:0007669"/>
    <property type="project" value="TreeGrafter"/>
</dbReference>
<feature type="region of interest" description="Disordered" evidence="1">
    <location>
        <begin position="1"/>
        <end position="141"/>
    </location>
</feature>
<dbReference type="GO" id="GO:0005697">
    <property type="term" value="C:telomerase holoenzyme complex"/>
    <property type="evidence" value="ECO:0007669"/>
    <property type="project" value="TreeGrafter"/>
</dbReference>
<keyword evidence="4" id="KW-1185">Reference proteome</keyword>
<gene>
    <name evidence="3" type="ORF">PBRASI_LOCUS3166</name>
</gene>
<proteinExistence type="predicted"/>
<dbReference type="PANTHER" id="PTHR15696:SF0">
    <property type="entry name" value="TELOMERASE-BINDING PROTEIN EST1A"/>
    <property type="match status" value="1"/>
</dbReference>
<dbReference type="SMART" id="SM00670">
    <property type="entry name" value="PINc"/>
    <property type="match status" value="1"/>
</dbReference>
<sequence length="1033" mass="118505">MTDQRVGTLGQGKSTSRHRHSASISSRELNNARRDYSRTPRKLFDPTNDPIPKATKSDDSEDYKRNTVSKPNNRRLFDPERDPVIPTSKYLTTGNSSHGSFESETKIVGHQAVLQTREESSGQSKSAVEKSSSRRRSRNLVDEDVARARCYQFRGGSTSSLSNSGNVLKGENVSKQDATSSAIKLLLEEIYQLESQIAEDDLHFNSYLKNGKFLKDETYWREKVDLRIRLSRKYAQYIHLHHSLAIKNEIETKCWKICFYSLIEKFRQAIKMERFQSSDSSIMLTKFYDFLDKAEEFYKLMIVQMDKDSENVGEKFKTPRWFRCVDCLGDISRYRWSYSVDDLEVSRDSLADIASSWYLMGVKLNPTNGKFYHHLAILAPKNELRILYYYCRSLMVKIPFLTARESLVLFFENNRKRFTSLESSPTKAKGESMRSRPSSTTFSLSEPAEHQTFLGLFVRLHGMLFTKIGLERFEEIEQAFLLRACTDNDDGTPAECQSCDLFLKMATINLSSFYDYGSKEASSFKHALRPFDDMGNNYAQTVAADFAFSQACRLTFKLMYKFMLKYTSLDANSGPNPTSEGWILYIEIVLLWMVASGVFKTNAEDVRKNVWDAMIGNSILSEFWSALARFLTHIAEEVALTKEIVTDLLDERNSASKFLLRNPVLPEDWELRGIVWLERVYSPKLSEDDRKSLIRSIENQDAQLLSESVRTQYSSWLNQDVIKGRRYRILELGVILSEKRRLELEALLAATRNSPSVKVTSRLRSQKGLRKNAATSRIRPNITSLVIDTNCFIGDLKMMKEIIQCEKWTVIVPLVVITELDGLSHNPPPLGNASAEAITYIEQTLLAKRSRKLKIQTSKGNYVSDISFKEMFDFGEGENKRKNLDDLILGICFWHISNQNSSTRQTRNDSDLNNIATVVLLTNDRNLRVKARAREVDVAVQLSIFLLFSFGIEEHTKDGLTARLITVAFSLACVQTWSLDRCWVLTAQAENSKTATRDVGCVDNYTVPLMSPQRRRFRIDSTVYALRTNQMYW</sequence>
<dbReference type="InterPro" id="IPR029060">
    <property type="entry name" value="PIN-like_dom_sf"/>
</dbReference>
<dbReference type="InterPro" id="IPR002716">
    <property type="entry name" value="PIN_dom"/>
</dbReference>
<dbReference type="Proteomes" id="UP000789739">
    <property type="component" value="Unassembled WGS sequence"/>
</dbReference>
<dbReference type="GO" id="GO:0004540">
    <property type="term" value="F:RNA nuclease activity"/>
    <property type="evidence" value="ECO:0007669"/>
    <property type="project" value="UniProtKB-ARBA"/>
</dbReference>
<dbReference type="InterPro" id="IPR011990">
    <property type="entry name" value="TPR-like_helical_dom_sf"/>
</dbReference>
<evidence type="ECO:0000313" key="4">
    <source>
        <dbReference type="Proteomes" id="UP000789739"/>
    </source>
</evidence>
<dbReference type="EMBL" id="CAJVPI010000275">
    <property type="protein sequence ID" value="CAG8512087.1"/>
    <property type="molecule type" value="Genomic_DNA"/>
</dbReference>
<organism evidence="3 4">
    <name type="scientific">Paraglomus brasilianum</name>
    <dbReference type="NCBI Taxonomy" id="144538"/>
    <lineage>
        <taxon>Eukaryota</taxon>
        <taxon>Fungi</taxon>
        <taxon>Fungi incertae sedis</taxon>
        <taxon>Mucoromycota</taxon>
        <taxon>Glomeromycotina</taxon>
        <taxon>Glomeromycetes</taxon>
        <taxon>Paraglomerales</taxon>
        <taxon>Paraglomeraceae</taxon>
        <taxon>Paraglomus</taxon>
    </lineage>
</organism>
<feature type="compositionally biased region" description="Basic and acidic residues" evidence="1">
    <location>
        <begin position="30"/>
        <end position="44"/>
    </location>
</feature>
<dbReference type="OrthoDB" id="2017974at2759"/>
<feature type="compositionally biased region" description="Basic and acidic residues" evidence="1">
    <location>
        <begin position="55"/>
        <end position="65"/>
    </location>
</feature>
<protein>
    <submittedName>
        <fullName evidence="3">3593_t:CDS:1</fullName>
    </submittedName>
</protein>
<dbReference type="InterPro" id="IPR045153">
    <property type="entry name" value="Est1/Ebs1-like"/>
</dbReference>
<dbReference type="Pfam" id="PF13638">
    <property type="entry name" value="PIN_4"/>
    <property type="match status" value="1"/>
</dbReference>
<dbReference type="Gene3D" id="1.25.40.10">
    <property type="entry name" value="Tetratricopeptide repeat domain"/>
    <property type="match status" value="1"/>
</dbReference>
<evidence type="ECO:0000313" key="3">
    <source>
        <dbReference type="EMBL" id="CAG8512087.1"/>
    </source>
</evidence>
<reference evidence="3" key="1">
    <citation type="submission" date="2021-06" db="EMBL/GenBank/DDBJ databases">
        <authorList>
            <person name="Kallberg Y."/>
            <person name="Tangrot J."/>
            <person name="Rosling A."/>
        </authorList>
    </citation>
    <scope>NUCLEOTIDE SEQUENCE</scope>
    <source>
        <strain evidence="3">BR232B</strain>
    </source>
</reference>
<dbReference type="GO" id="GO:0042162">
    <property type="term" value="F:telomeric DNA binding"/>
    <property type="evidence" value="ECO:0007669"/>
    <property type="project" value="TreeGrafter"/>
</dbReference>
<name>A0A9N8ZYT6_9GLOM</name>